<dbReference type="InterPro" id="IPR013527">
    <property type="entry name" value="YicC-like_N"/>
</dbReference>
<name>A0A378I479_9GAMM</name>
<evidence type="ECO:0000313" key="9">
    <source>
        <dbReference type="Proteomes" id="UP000254968"/>
    </source>
</evidence>
<dbReference type="Pfam" id="PF08340">
    <property type="entry name" value="YicC-like_C"/>
    <property type="match status" value="1"/>
</dbReference>
<proteinExistence type="inferred from homology"/>
<accession>A0A378I479</accession>
<dbReference type="GO" id="GO:0004521">
    <property type="term" value="F:RNA endonuclease activity"/>
    <property type="evidence" value="ECO:0007669"/>
    <property type="project" value="InterPro"/>
</dbReference>
<protein>
    <submittedName>
        <fullName evidence="8">Putative stress-induced protein</fullName>
    </submittedName>
</protein>
<dbReference type="AlphaFoldDB" id="A0A378I479"/>
<comment type="cofactor">
    <cofactor evidence="1">
        <name>a divalent metal cation</name>
        <dbReference type="ChEBI" id="CHEBI:60240"/>
    </cofactor>
</comment>
<keyword evidence="3" id="KW-0255">Endonuclease</keyword>
<feature type="domain" description="Endoribonuclease YicC-like N-terminal" evidence="6">
    <location>
        <begin position="3"/>
        <end position="154"/>
    </location>
</feature>
<dbReference type="PANTHER" id="PTHR30636:SF3">
    <property type="entry name" value="UPF0701 PROTEIN YICC"/>
    <property type="match status" value="1"/>
</dbReference>
<dbReference type="PANTHER" id="PTHR30636">
    <property type="entry name" value="UPF0701 PROTEIN YICC"/>
    <property type="match status" value="1"/>
</dbReference>
<evidence type="ECO:0000256" key="1">
    <source>
        <dbReference type="ARBA" id="ARBA00001968"/>
    </source>
</evidence>
<dbReference type="InterPro" id="IPR005229">
    <property type="entry name" value="YicC/YloC-like"/>
</dbReference>
<keyword evidence="2" id="KW-0540">Nuclease</keyword>
<reference evidence="8 9" key="1">
    <citation type="submission" date="2018-06" db="EMBL/GenBank/DDBJ databases">
        <authorList>
            <consortium name="Pathogen Informatics"/>
            <person name="Doyle S."/>
        </authorList>
    </citation>
    <scope>NUCLEOTIDE SEQUENCE [LARGE SCALE GENOMIC DNA]</scope>
    <source>
        <strain evidence="8 9">NCTC13315</strain>
    </source>
</reference>
<evidence type="ECO:0000259" key="7">
    <source>
        <dbReference type="Pfam" id="PF08340"/>
    </source>
</evidence>
<keyword evidence="4" id="KW-0378">Hydrolase</keyword>
<dbReference type="InterPro" id="IPR013551">
    <property type="entry name" value="YicC-like_C"/>
</dbReference>
<evidence type="ECO:0000256" key="4">
    <source>
        <dbReference type="ARBA" id="ARBA00022801"/>
    </source>
</evidence>
<evidence type="ECO:0000256" key="3">
    <source>
        <dbReference type="ARBA" id="ARBA00022759"/>
    </source>
</evidence>
<comment type="similarity">
    <text evidence="5">Belongs to the YicC/YloC family.</text>
</comment>
<feature type="domain" description="Endoribonuclease YicC-like C-terminal" evidence="7">
    <location>
        <begin position="179"/>
        <end position="288"/>
    </location>
</feature>
<evidence type="ECO:0000259" key="6">
    <source>
        <dbReference type="Pfam" id="PF03755"/>
    </source>
</evidence>
<organism evidence="8 9">
    <name type="scientific">Legionella beliardensis</name>
    <dbReference type="NCBI Taxonomy" id="91822"/>
    <lineage>
        <taxon>Bacteria</taxon>
        <taxon>Pseudomonadati</taxon>
        <taxon>Pseudomonadota</taxon>
        <taxon>Gammaproteobacteria</taxon>
        <taxon>Legionellales</taxon>
        <taxon>Legionellaceae</taxon>
        <taxon>Legionella</taxon>
    </lineage>
</organism>
<dbReference type="OrthoDB" id="9771229at2"/>
<gene>
    <name evidence="8" type="ORF">NCTC13315_02204</name>
</gene>
<sequence>MTHSMTAFARAQTQCNELGFCWEIKSVNHRYLDVSFRLPETWRFLETELRAIIRDYVARGKLECQLKMTDQGSTEPSLLVNEKLVDSLLAITQQLSTAKQLPNDLTLSTLLAWPGVIHTSELNIEQFTKSVTQLFRDGLAQLQRLRRQEGEALKLHVQHRLQRLQEEINKARAFVQINTQQARDKFLTKLQLLELDVDNSRIEQELAIILTKMDVSEELDRLTVHCQEVGNILNSKEASGRRLDFLMQELNREANTLSAKSDTVALTQSAVEMKVLIEQMREQIQNIE</sequence>
<evidence type="ECO:0000256" key="2">
    <source>
        <dbReference type="ARBA" id="ARBA00022722"/>
    </source>
</evidence>
<dbReference type="EMBL" id="UGNV01000001">
    <property type="protein sequence ID" value="STX29652.1"/>
    <property type="molecule type" value="Genomic_DNA"/>
</dbReference>
<dbReference type="Pfam" id="PF03755">
    <property type="entry name" value="YicC-like_N"/>
    <property type="match status" value="1"/>
</dbReference>
<dbReference type="NCBIfam" id="TIGR00255">
    <property type="entry name" value="YicC/YloC family endoribonuclease"/>
    <property type="match status" value="1"/>
</dbReference>
<dbReference type="RefSeq" id="WP_115303326.1">
    <property type="nucleotide sequence ID" value="NZ_CAAAHO010000002.1"/>
</dbReference>
<evidence type="ECO:0000256" key="5">
    <source>
        <dbReference type="ARBA" id="ARBA00035648"/>
    </source>
</evidence>
<evidence type="ECO:0000313" key="8">
    <source>
        <dbReference type="EMBL" id="STX29652.1"/>
    </source>
</evidence>
<dbReference type="Proteomes" id="UP000254968">
    <property type="component" value="Unassembled WGS sequence"/>
</dbReference>
<keyword evidence="9" id="KW-1185">Reference proteome</keyword>
<dbReference type="GO" id="GO:0016787">
    <property type="term" value="F:hydrolase activity"/>
    <property type="evidence" value="ECO:0007669"/>
    <property type="project" value="UniProtKB-KW"/>
</dbReference>